<dbReference type="InterPro" id="IPR003439">
    <property type="entry name" value="ABC_transporter-like_ATP-bd"/>
</dbReference>
<accession>A0AA38WIQ4</accession>
<dbReference type="PANTHER" id="PTHR24222">
    <property type="entry name" value="ABC TRANSPORTER B FAMILY"/>
    <property type="match status" value="1"/>
</dbReference>
<protein>
    <recommendedName>
        <fullName evidence="1">ABC transporter domain-containing protein</fullName>
    </recommendedName>
</protein>
<organism evidence="2 3">
    <name type="scientific">Centaurea solstitialis</name>
    <name type="common">yellow star-thistle</name>
    <dbReference type="NCBI Taxonomy" id="347529"/>
    <lineage>
        <taxon>Eukaryota</taxon>
        <taxon>Viridiplantae</taxon>
        <taxon>Streptophyta</taxon>
        <taxon>Embryophyta</taxon>
        <taxon>Tracheophyta</taxon>
        <taxon>Spermatophyta</taxon>
        <taxon>Magnoliopsida</taxon>
        <taxon>eudicotyledons</taxon>
        <taxon>Gunneridae</taxon>
        <taxon>Pentapetalae</taxon>
        <taxon>asterids</taxon>
        <taxon>campanulids</taxon>
        <taxon>Asterales</taxon>
        <taxon>Asteraceae</taxon>
        <taxon>Carduoideae</taxon>
        <taxon>Cardueae</taxon>
        <taxon>Centaureinae</taxon>
        <taxon>Centaurea</taxon>
    </lineage>
</organism>
<dbReference type="GO" id="GO:0042626">
    <property type="term" value="F:ATPase-coupled transmembrane transporter activity"/>
    <property type="evidence" value="ECO:0007669"/>
    <property type="project" value="TreeGrafter"/>
</dbReference>
<dbReference type="SUPFAM" id="SSF52540">
    <property type="entry name" value="P-loop containing nucleoside triphosphate hydrolases"/>
    <property type="match status" value="1"/>
</dbReference>
<dbReference type="GO" id="GO:0005524">
    <property type="term" value="F:ATP binding"/>
    <property type="evidence" value="ECO:0007669"/>
    <property type="project" value="InterPro"/>
</dbReference>
<comment type="caution">
    <text evidence="2">The sequence shown here is derived from an EMBL/GenBank/DDBJ whole genome shotgun (WGS) entry which is preliminary data.</text>
</comment>
<dbReference type="Proteomes" id="UP001172457">
    <property type="component" value="Chromosome 2"/>
</dbReference>
<dbReference type="GO" id="GO:0016887">
    <property type="term" value="F:ATP hydrolysis activity"/>
    <property type="evidence" value="ECO:0007669"/>
    <property type="project" value="InterPro"/>
</dbReference>
<dbReference type="PANTHER" id="PTHR24222:SF56">
    <property type="entry name" value="ABC TRANSPORTER B FAMILY MEMBER 26, CHLOROPLASTIC"/>
    <property type="match status" value="1"/>
</dbReference>
<dbReference type="InterPro" id="IPR039421">
    <property type="entry name" value="Type_1_exporter"/>
</dbReference>
<reference evidence="2" key="1">
    <citation type="submission" date="2023-03" db="EMBL/GenBank/DDBJ databases">
        <title>Chromosome-scale reference genome and RAD-based genetic map of yellow starthistle (Centaurea solstitialis) reveal putative structural variation and QTLs associated with invader traits.</title>
        <authorList>
            <person name="Reatini B."/>
            <person name="Cang F.A."/>
            <person name="Jiang Q."/>
            <person name="Mckibben M.T.W."/>
            <person name="Barker M.S."/>
            <person name="Rieseberg L.H."/>
            <person name="Dlugosch K.M."/>
        </authorList>
    </citation>
    <scope>NUCLEOTIDE SEQUENCE</scope>
    <source>
        <strain evidence="2">CAN-66</strain>
        <tissue evidence="2">Leaf</tissue>
    </source>
</reference>
<name>A0AA38WIQ4_9ASTR</name>
<gene>
    <name evidence="2" type="ORF">OSB04_007587</name>
</gene>
<dbReference type="AlphaFoldDB" id="A0AA38WIQ4"/>
<keyword evidence="3" id="KW-1185">Reference proteome</keyword>
<evidence type="ECO:0000313" key="2">
    <source>
        <dbReference type="EMBL" id="KAJ9562427.1"/>
    </source>
</evidence>
<dbReference type="InterPro" id="IPR027417">
    <property type="entry name" value="P-loop_NTPase"/>
</dbReference>
<dbReference type="Gene3D" id="3.40.50.300">
    <property type="entry name" value="P-loop containing nucleotide triphosphate hydrolases"/>
    <property type="match status" value="1"/>
</dbReference>
<evidence type="ECO:0000313" key="3">
    <source>
        <dbReference type="Proteomes" id="UP001172457"/>
    </source>
</evidence>
<feature type="domain" description="ABC transporter" evidence="1">
    <location>
        <begin position="41"/>
        <end position="77"/>
    </location>
</feature>
<dbReference type="GO" id="GO:0009941">
    <property type="term" value="C:chloroplast envelope"/>
    <property type="evidence" value="ECO:0007669"/>
    <property type="project" value="TreeGrafter"/>
</dbReference>
<dbReference type="Pfam" id="PF00005">
    <property type="entry name" value="ABC_tran"/>
    <property type="match status" value="1"/>
</dbReference>
<proteinExistence type="predicted"/>
<sequence>MDIKSNISYGCSREIKQEDVEWAAKQAYAHAFICSLPDGYETIVDDELLSGGQKQRIAIARAIVRDPLILILDEPTSALDAESEYYTQLASGCLAWVNLRVWVDPWTGMDEAMDRIESKVAQELQLRSHPAEEPVGAAAAVADLDLRLLADDSGRDPVSDFLSIFPSPPDPGGIKCEPLFHCEREDNRERVTWQSDFRGLALFNLDKACGTWVVTYVWKIELINKIEGFYKIYVLWAGFGAGMGGSSLWDPVPCRSGSAIGWAESQRITEIAQLEARYHWSMINVPSSKGYDDRVIDTDRDRDRYTRVRLELKYLLAINVKDELRSCHQKNVDDSYINVYVPIAPHQRTQKGL</sequence>
<dbReference type="EMBL" id="JARYMX010000002">
    <property type="protein sequence ID" value="KAJ9562427.1"/>
    <property type="molecule type" value="Genomic_DNA"/>
</dbReference>
<evidence type="ECO:0000259" key="1">
    <source>
        <dbReference type="Pfam" id="PF00005"/>
    </source>
</evidence>